<dbReference type="PANTHER" id="PTHR37957:SF1">
    <property type="entry name" value="PHYTASE-LIKE DOMAIN-CONTAINING PROTEIN"/>
    <property type="match status" value="1"/>
</dbReference>
<keyword evidence="5" id="KW-1185">Reference proteome</keyword>
<feature type="chain" id="PRO_5005504610" evidence="2">
    <location>
        <begin position="25"/>
        <end position="504"/>
    </location>
</feature>
<evidence type="ECO:0000256" key="2">
    <source>
        <dbReference type="SAM" id="SignalP"/>
    </source>
</evidence>
<dbReference type="STRING" id="339866.GCA_001418255_01736"/>
<dbReference type="PANTHER" id="PTHR37957">
    <property type="entry name" value="BLR7070 PROTEIN"/>
    <property type="match status" value="1"/>
</dbReference>
<dbReference type="EMBL" id="CYHF01000005">
    <property type="protein sequence ID" value="CUA97355.1"/>
    <property type="molecule type" value="Genomic_DNA"/>
</dbReference>
<name>A0A0K6I2J7_9BURK</name>
<organism evidence="4 5">
    <name type="scientific">Thiomonas bhubaneswarensis</name>
    <dbReference type="NCBI Taxonomy" id="339866"/>
    <lineage>
        <taxon>Bacteria</taxon>
        <taxon>Pseudomonadati</taxon>
        <taxon>Pseudomonadota</taxon>
        <taxon>Betaproteobacteria</taxon>
        <taxon>Burkholderiales</taxon>
        <taxon>Thiomonas</taxon>
    </lineage>
</organism>
<dbReference type="Pfam" id="PF13449">
    <property type="entry name" value="Phytase-like"/>
    <property type="match status" value="1"/>
</dbReference>
<feature type="signal peptide" evidence="2">
    <location>
        <begin position="1"/>
        <end position="24"/>
    </location>
</feature>
<dbReference type="Proteomes" id="UP000183649">
    <property type="component" value="Unassembled WGS sequence"/>
</dbReference>
<dbReference type="RefSeq" id="WP_082454328.1">
    <property type="nucleotide sequence ID" value="NZ_CYHF01000005.1"/>
</dbReference>
<evidence type="ECO:0000256" key="1">
    <source>
        <dbReference type="SAM" id="MobiDB-lite"/>
    </source>
</evidence>
<proteinExistence type="predicted"/>
<sequence>MHHPTTSWHWLTAALAALSLGACGGGSGNSVVQQSTPVTPVVAAAGTYSITTDLLAPVVFSTASAPAAASAPQAQSQPFQMTVGYGSAAFHDPKDALNVLWTSSDRGPNIDCEDVADAPISIKGFCGNLAGKIFPDPSFDPSIYQVQLAQSGGQNMATTLKTLKIVDNNGNPVTGLSNDLPDRPKDLTKTTSSDKSVSNTELAFTKTLGSLPFNQNGLDTEAMVRLADGSFWLGDEYGPSLVHVSATGQVLERVVPNDSGVVNPITNKSMSVCDALKNGTAGAQAANYPINCALLGITDLRSLNRGIESVALSADGKTLYFSIQSPLSNPSKDAYKISRNVRLFTASLKSDGSFGQVTGEYVYVLDTPDTFALDNSTKQNDVKLSEMSVTPGGKLIQLERISLTTKLYAVDLSKATNILGTKWDDRATQPSLEQQTDLASAGIVPVTKTLVFNTATDAKAATNPGKVEGLAFLDPNNFVLTTDNDFGIVSPQSYFYVINKALGQ</sequence>
<evidence type="ECO:0000313" key="4">
    <source>
        <dbReference type="EMBL" id="CUA97355.1"/>
    </source>
</evidence>
<dbReference type="AlphaFoldDB" id="A0A0K6I2J7"/>
<protein>
    <submittedName>
        <fullName evidence="4">Esterase-like activity of phytase</fullName>
    </submittedName>
</protein>
<evidence type="ECO:0000313" key="5">
    <source>
        <dbReference type="Proteomes" id="UP000183649"/>
    </source>
</evidence>
<reference evidence="5" key="1">
    <citation type="submission" date="2015-08" db="EMBL/GenBank/DDBJ databases">
        <authorList>
            <person name="Varghese N."/>
        </authorList>
    </citation>
    <scope>NUCLEOTIDE SEQUENCE [LARGE SCALE GENOMIC DNA]</scope>
    <source>
        <strain evidence="5">DSM 18181</strain>
    </source>
</reference>
<dbReference type="OrthoDB" id="384721at2"/>
<evidence type="ECO:0000259" key="3">
    <source>
        <dbReference type="Pfam" id="PF13449"/>
    </source>
</evidence>
<gene>
    <name evidence="4" type="ORF">Ga0061069_105230</name>
</gene>
<accession>A0A0K6I2J7</accession>
<feature type="domain" description="Phytase-like" evidence="3">
    <location>
        <begin position="191"/>
        <end position="486"/>
    </location>
</feature>
<dbReference type="InterPro" id="IPR027372">
    <property type="entry name" value="Phytase-like_dom"/>
</dbReference>
<feature type="region of interest" description="Disordered" evidence="1">
    <location>
        <begin position="171"/>
        <end position="194"/>
    </location>
</feature>
<keyword evidence="2" id="KW-0732">Signal</keyword>